<evidence type="ECO:0000313" key="2">
    <source>
        <dbReference type="EMBL" id="VCX10103.1"/>
    </source>
</evidence>
<gene>
    <name evidence="2" type="ORF">BN2614_LOCUS1</name>
</gene>
<dbReference type="AlphaFoldDB" id="A0A9X9LZN5"/>
<evidence type="ECO:0000256" key="1">
    <source>
        <dbReference type="SAM" id="MobiDB-lite"/>
    </source>
</evidence>
<name>A0A9X9LZN5_GULGU</name>
<organism evidence="2 3">
    <name type="scientific">Gulo gulo</name>
    <name type="common">Wolverine</name>
    <name type="synonym">Gluton</name>
    <dbReference type="NCBI Taxonomy" id="48420"/>
    <lineage>
        <taxon>Eukaryota</taxon>
        <taxon>Metazoa</taxon>
        <taxon>Chordata</taxon>
        <taxon>Craniata</taxon>
        <taxon>Vertebrata</taxon>
        <taxon>Euteleostomi</taxon>
        <taxon>Mammalia</taxon>
        <taxon>Eutheria</taxon>
        <taxon>Laurasiatheria</taxon>
        <taxon>Carnivora</taxon>
        <taxon>Caniformia</taxon>
        <taxon>Musteloidea</taxon>
        <taxon>Mustelidae</taxon>
        <taxon>Guloninae</taxon>
        <taxon>Gulo</taxon>
    </lineage>
</organism>
<evidence type="ECO:0000313" key="3">
    <source>
        <dbReference type="Proteomes" id="UP000269945"/>
    </source>
</evidence>
<dbReference type="Proteomes" id="UP000269945">
    <property type="component" value="Unassembled WGS sequence"/>
</dbReference>
<accession>A0A9X9LZN5</accession>
<feature type="region of interest" description="Disordered" evidence="1">
    <location>
        <begin position="1"/>
        <end position="53"/>
    </location>
</feature>
<comment type="caution">
    <text evidence="2">The sequence shown here is derived from an EMBL/GenBank/DDBJ whole genome shotgun (WGS) entry which is preliminary data.</text>
</comment>
<reference evidence="2 3" key="1">
    <citation type="submission" date="2018-10" db="EMBL/GenBank/DDBJ databases">
        <authorList>
            <person name="Ekblom R."/>
            <person name="Jareborg N."/>
        </authorList>
    </citation>
    <scope>NUCLEOTIDE SEQUENCE [LARGE SCALE GENOMIC DNA]</scope>
    <source>
        <tissue evidence="2">Muscle</tissue>
    </source>
</reference>
<feature type="compositionally biased region" description="Basic residues" evidence="1">
    <location>
        <begin position="26"/>
        <end position="37"/>
    </location>
</feature>
<protein>
    <submittedName>
        <fullName evidence="2">Uncharacterized protein</fullName>
    </submittedName>
</protein>
<keyword evidence="3" id="KW-1185">Reference proteome</keyword>
<proteinExistence type="predicted"/>
<sequence length="53" mass="6052">MGAMQSYLWGKQGSRQTSAFSDRLSRPRRLRLRRCPRKPSTGGPINHISHADE</sequence>
<dbReference type="EMBL" id="CYRY02032317">
    <property type="protein sequence ID" value="VCX10103.1"/>
    <property type="molecule type" value="Genomic_DNA"/>
</dbReference>